<dbReference type="Pfam" id="PF13704">
    <property type="entry name" value="Glyco_tranf_2_4"/>
    <property type="match status" value="1"/>
</dbReference>
<dbReference type="OrthoDB" id="835336at2"/>
<dbReference type="HOGENOM" id="CLU_959390_0_0_5"/>
<accession>A3U2P5</accession>
<dbReference type="RefSeq" id="WP_009805098.1">
    <property type="nucleotide sequence ID" value="NZ_CH724131.1"/>
</dbReference>
<dbReference type="eggNOG" id="COG0463">
    <property type="taxonomic scope" value="Bacteria"/>
</dbReference>
<organism evidence="1 2">
    <name type="scientific">Pseudooceanicola batsensis (strain ATCC BAA-863 / DSM 15984 / KCTC 12145 / HTCC2597)</name>
    <name type="common">Oceanicola batsensis</name>
    <dbReference type="NCBI Taxonomy" id="252305"/>
    <lineage>
        <taxon>Bacteria</taxon>
        <taxon>Pseudomonadati</taxon>
        <taxon>Pseudomonadota</taxon>
        <taxon>Alphaproteobacteria</taxon>
        <taxon>Rhodobacterales</taxon>
        <taxon>Paracoccaceae</taxon>
        <taxon>Pseudooceanicola</taxon>
    </lineage>
</organism>
<comment type="caution">
    <text evidence="1">The sequence shown here is derived from an EMBL/GenBank/DDBJ whole genome shotgun (WGS) entry which is preliminary data.</text>
</comment>
<dbReference type="STRING" id="252305.OB2597_04243"/>
<sequence>MQSTACAITMVRDDLFFLRIWLDYYGRMLGPANCYVVNHGRGEGVATMARKANVIGIPGEHHRNFDAKRWRLLNGLVAGLRSYYDHVIVGDVDEIVAVDPQTGKNLLQFLSGRRANRVFTPLGLEVIHRIDREADPVSDRVLGPRRHVRLAPHYSKPCVVSTATKIARGGHYTQYDTLNAPDNLYLFHLKFCDFPAYAEAMDRRNAVTEAVGVESVSEAAIGRHWFAEARGDDRALFEAFADLPMAEGFDMKPYRREMAESFGPRGDTGFYEFDRVERDLQFVLPERFTGLF</sequence>
<gene>
    <name evidence="1" type="ORF">OB2597_04243</name>
</gene>
<dbReference type="Proteomes" id="UP000004318">
    <property type="component" value="Unassembled WGS sequence"/>
</dbReference>
<evidence type="ECO:0008006" key="3">
    <source>
        <dbReference type="Google" id="ProtNLM"/>
    </source>
</evidence>
<reference evidence="1 2" key="1">
    <citation type="journal article" date="2010" name="J. Bacteriol.">
        <title>Genome sequences of Oceanicola granulosus HTCC2516(T) and Oceanicola batsensis HTCC2597(TDelta).</title>
        <authorList>
            <person name="Thrash J.C."/>
            <person name="Cho J.C."/>
            <person name="Vergin K.L."/>
            <person name="Giovannoni S.J."/>
        </authorList>
    </citation>
    <scope>NUCLEOTIDE SEQUENCE [LARGE SCALE GENOMIC DNA]</scope>
    <source>
        <strain evidence="2">ATCC BAA-863 / DSM 15984 / KCTC 12145 / HTCC2597</strain>
    </source>
</reference>
<evidence type="ECO:0000313" key="2">
    <source>
        <dbReference type="Proteomes" id="UP000004318"/>
    </source>
</evidence>
<dbReference type="EMBL" id="AAMO01000012">
    <property type="protein sequence ID" value="EAQ01619.1"/>
    <property type="molecule type" value="Genomic_DNA"/>
</dbReference>
<dbReference type="AlphaFoldDB" id="A3U2P5"/>
<protein>
    <recommendedName>
        <fullName evidence="3">Glycosyl transferase family 2</fullName>
    </recommendedName>
</protein>
<proteinExistence type="predicted"/>
<keyword evidence="2" id="KW-1185">Reference proteome</keyword>
<name>A3U2P5_PSEBH</name>
<evidence type="ECO:0000313" key="1">
    <source>
        <dbReference type="EMBL" id="EAQ01619.1"/>
    </source>
</evidence>